<evidence type="ECO:0000256" key="1">
    <source>
        <dbReference type="ARBA" id="ARBA00023015"/>
    </source>
</evidence>
<keyword evidence="1" id="KW-0805">Transcription regulation</keyword>
<evidence type="ECO:0000256" key="4">
    <source>
        <dbReference type="PROSITE-ProRule" id="PRU00335"/>
    </source>
</evidence>
<evidence type="ECO:0000256" key="2">
    <source>
        <dbReference type="ARBA" id="ARBA00023125"/>
    </source>
</evidence>
<feature type="domain" description="HTH tetR-type" evidence="5">
    <location>
        <begin position="2"/>
        <end position="62"/>
    </location>
</feature>
<organism evidence="6 7">
    <name type="scientific">Solidesulfovibrio aerotolerans</name>
    <dbReference type="NCBI Taxonomy" id="295255"/>
    <lineage>
        <taxon>Bacteria</taxon>
        <taxon>Pseudomonadati</taxon>
        <taxon>Thermodesulfobacteriota</taxon>
        <taxon>Desulfovibrionia</taxon>
        <taxon>Desulfovibrionales</taxon>
        <taxon>Desulfovibrionaceae</taxon>
        <taxon>Solidesulfovibrio</taxon>
    </lineage>
</organism>
<dbReference type="InterPro" id="IPR050109">
    <property type="entry name" value="HTH-type_TetR-like_transc_reg"/>
</dbReference>
<dbReference type="OrthoDB" id="5394806at2"/>
<comment type="caution">
    <text evidence="6">The sequence shown here is derived from an EMBL/GenBank/DDBJ whole genome shotgun (WGS) entry which is preliminary data.</text>
</comment>
<dbReference type="GO" id="GO:0003700">
    <property type="term" value="F:DNA-binding transcription factor activity"/>
    <property type="evidence" value="ECO:0007669"/>
    <property type="project" value="TreeGrafter"/>
</dbReference>
<dbReference type="PROSITE" id="PS50977">
    <property type="entry name" value="HTH_TETR_2"/>
    <property type="match status" value="1"/>
</dbReference>
<evidence type="ECO:0000313" key="7">
    <source>
        <dbReference type="Proteomes" id="UP000482487"/>
    </source>
</evidence>
<dbReference type="AlphaFoldDB" id="A0A7C9IKS8"/>
<dbReference type="RefSeq" id="WP_160959072.1">
    <property type="nucleotide sequence ID" value="NZ_WVUD01000005.1"/>
</dbReference>
<feature type="DNA-binding region" description="H-T-H motif" evidence="4">
    <location>
        <begin position="25"/>
        <end position="44"/>
    </location>
</feature>
<dbReference type="InterPro" id="IPR009057">
    <property type="entry name" value="Homeodomain-like_sf"/>
</dbReference>
<dbReference type="PANTHER" id="PTHR30055">
    <property type="entry name" value="HTH-TYPE TRANSCRIPTIONAL REGULATOR RUTR"/>
    <property type="match status" value="1"/>
</dbReference>
<dbReference type="Proteomes" id="UP000482487">
    <property type="component" value="Unassembled WGS sequence"/>
</dbReference>
<keyword evidence="2 4" id="KW-0238">DNA-binding</keyword>
<reference evidence="6 7" key="1">
    <citation type="submission" date="2020-01" db="EMBL/GenBank/DDBJ databases">
        <title>Genome sequence of Desulfovibrio aerotolerans DSM 16695(T).</title>
        <authorList>
            <person name="Karnachuk O."/>
            <person name="Avakyan M."/>
            <person name="Mardanov A."/>
            <person name="Kadnikov V."/>
            <person name="Ravin N."/>
        </authorList>
    </citation>
    <scope>NUCLEOTIDE SEQUENCE [LARGE SCALE GENOMIC DNA]</scope>
    <source>
        <strain evidence="6 7">DSM 16695</strain>
    </source>
</reference>
<evidence type="ECO:0000256" key="3">
    <source>
        <dbReference type="ARBA" id="ARBA00023163"/>
    </source>
</evidence>
<dbReference type="PRINTS" id="PR00455">
    <property type="entry name" value="HTHTETR"/>
</dbReference>
<protein>
    <submittedName>
        <fullName evidence="6">TetR family transcriptional regulator</fullName>
    </submittedName>
</protein>
<dbReference type="Gene3D" id="1.10.357.10">
    <property type="entry name" value="Tetracycline Repressor, domain 2"/>
    <property type="match status" value="1"/>
</dbReference>
<sequence length="197" mass="21361">MDISRQALVDTAVGVFGEAGWDGIGPQTLVRRLGVAPGAVYRHFKSRDALMAAVLSRVQEELFVHIEASCPVVPGESGLGMLLRLGEAYCRFWETRPRAYLDILRPPTATLLPAQGESARELGRVTARVIKQFEVLLLLGRLDGSVRTEATAETARRIVSVLVGTVHLHLTPSRTRAKNLTAMLTALVGARTPVRAA</sequence>
<name>A0A7C9IKS8_9BACT</name>
<dbReference type="InterPro" id="IPR001647">
    <property type="entry name" value="HTH_TetR"/>
</dbReference>
<dbReference type="GO" id="GO:0000976">
    <property type="term" value="F:transcription cis-regulatory region binding"/>
    <property type="evidence" value="ECO:0007669"/>
    <property type="project" value="TreeGrafter"/>
</dbReference>
<dbReference type="SUPFAM" id="SSF46689">
    <property type="entry name" value="Homeodomain-like"/>
    <property type="match status" value="1"/>
</dbReference>
<keyword evidence="7" id="KW-1185">Reference proteome</keyword>
<evidence type="ECO:0000259" key="5">
    <source>
        <dbReference type="PROSITE" id="PS50977"/>
    </source>
</evidence>
<proteinExistence type="predicted"/>
<gene>
    <name evidence="6" type="ORF">GTA51_04540</name>
</gene>
<keyword evidence="3" id="KW-0804">Transcription</keyword>
<dbReference type="Pfam" id="PF00440">
    <property type="entry name" value="TetR_N"/>
    <property type="match status" value="1"/>
</dbReference>
<dbReference type="EMBL" id="WVUD01000005">
    <property type="protein sequence ID" value="MYL82406.1"/>
    <property type="molecule type" value="Genomic_DNA"/>
</dbReference>
<evidence type="ECO:0000313" key="6">
    <source>
        <dbReference type="EMBL" id="MYL82406.1"/>
    </source>
</evidence>
<dbReference type="PANTHER" id="PTHR30055:SF234">
    <property type="entry name" value="HTH-TYPE TRANSCRIPTIONAL REGULATOR BETI"/>
    <property type="match status" value="1"/>
</dbReference>
<accession>A0A7C9IKS8</accession>